<comment type="caution">
    <text evidence="11">The sequence shown here is derived from an EMBL/GenBank/DDBJ whole genome shotgun (WGS) entry which is preliminary data.</text>
</comment>
<dbReference type="Gene3D" id="1.10.238.10">
    <property type="entry name" value="EF-hand"/>
    <property type="match status" value="1"/>
</dbReference>
<reference evidence="11 12" key="1">
    <citation type="submission" date="2021-05" db="EMBL/GenBank/DDBJ databases">
        <authorList>
            <person name="Zahm M."/>
            <person name="Klopp C."/>
            <person name="Cabau C."/>
            <person name="Kuhl H."/>
            <person name="Suciu R."/>
            <person name="Ciorpac M."/>
            <person name="Holostenco D."/>
            <person name="Gessner J."/>
            <person name="Wuertz S."/>
            <person name="Hohne C."/>
            <person name="Stock M."/>
            <person name="Gislard M."/>
            <person name="Lluch J."/>
            <person name="Milhes M."/>
            <person name="Lampietro C."/>
            <person name="Lopez Roques C."/>
            <person name="Donnadieu C."/>
            <person name="Du K."/>
            <person name="Schartl M."/>
            <person name="Guiguen Y."/>
        </authorList>
    </citation>
    <scope>NUCLEOTIDE SEQUENCE [LARGE SCALE GENOMIC DNA]</scope>
    <source>
        <strain evidence="11">Hh-F2</strain>
        <tissue evidence="11">Blood</tissue>
    </source>
</reference>
<feature type="transmembrane region" description="Helical" evidence="8">
    <location>
        <begin position="58"/>
        <end position="77"/>
    </location>
</feature>
<feature type="domain" description="Ion transport" evidence="10">
    <location>
        <begin position="334"/>
        <end position="605"/>
    </location>
</feature>
<keyword evidence="5 8" id="KW-1133">Transmembrane helix</keyword>
<proteinExistence type="inferred from homology"/>
<dbReference type="EMBL" id="JAHFZB010000002">
    <property type="protein sequence ID" value="KAK6492508.1"/>
    <property type="molecule type" value="Genomic_DNA"/>
</dbReference>
<comment type="subcellular location">
    <subcellularLocation>
        <location evidence="1 8">Cell membrane</location>
        <topology evidence="1 8">Multi-pass membrane protein</topology>
    </subcellularLocation>
</comment>
<feature type="transmembrane region" description="Helical" evidence="8">
    <location>
        <begin position="657"/>
        <end position="678"/>
    </location>
</feature>
<keyword evidence="8" id="KW-0915">Sodium</keyword>
<sequence length="1050" mass="119870">MLLLAVNRNFLEADYLTLAFPFLPGLSALRAFRALKMIAILPGLKTIISVIFKSAKQLLEVLLLMLFALLVIALFGLQLFKGALRHKCILNMDADFNVTDEDWDVFIQNTSHWLVQSDVDTVVCGNSSSTGRCPSNYTCLPDVGQNPNNGYTNFDHFGWAFITSFQLITLDHWENTYNLVLRACGLYYVLFFTVVIMFGSYYIINLVLAVVASSYEKESKIKEKKKKENSDTLELWKRKEEMLETLEEVQIEPEIEQVHSVIGKSKEKSGKQSVEHTMTEEKRQSAEMDELEQKQHNSVMQPCVPALCSRLCSCCDSGQTFSPLRHTLFKLVKHSVFEGIVLFIILVSTITLTVDDKYTKKNPKIQQVLRSLDNFYLAFFNMEMVLKISGLGVTSYFTNVWTLLDFLLVVIGWLGVLSSSIKSLRSLRSFRTLRALRPLRAISRWEGMRLVVNALITSIPSISNVMLVCLVFWLIFGIIGVQIYGGKFFHCVDSDGIRLPIDIVNNYSDCKANENKGYEWKNEAIHFDNIMAAYLALLQVSTFEGWIEIMASAADARGIDLQPDTDANTYSLLYFVAFIVVGTFFTLNLFIGVIIDNFNTVHKRSRKEGALVMLLTEDQRHLYGALKRVSKVKPTKMIPFPKNTVLLFFYKVVHHKYFEPLTIILIVLNMLLMTSEHYGQSDSFIQAQDMVSLVFTSLFTAEAVLKLLGLRLYYFTRPWNVFDILVVTVSIVGNLLEKAAENISFSPTILRVFRVARLGRLLRLVRSLKGIRRLLFTLIMSIPALFNIGVLLLLVMFIYSILGMTLFQDLPRSGSINEIVNFETFANSMLLLFRLTTAAGWNDVLQQMMASGTQPAFVCILYMSSYILVTFIVIVNMYVAVILENFTEAQEQELEGVTDDHIDMFYEGWSKYDPSATQFISLEQLPDFLDRLKSPLRIPKPNAVKIAALNLPITSENKLHCLDILRGISCVIVGNVEETDPLRKLQVEITTRTLKRFPLRNNIQAFTTTLMIRKEVRAAMTIQRAFRKWQVRRRLLTAHKRKDWRSQSSF</sequence>
<dbReference type="Gene3D" id="1.10.287.70">
    <property type="match status" value="3"/>
</dbReference>
<dbReference type="PROSITE" id="PS50096">
    <property type="entry name" value="IQ"/>
    <property type="match status" value="1"/>
</dbReference>
<evidence type="ECO:0000313" key="12">
    <source>
        <dbReference type="Proteomes" id="UP001369086"/>
    </source>
</evidence>
<evidence type="ECO:0000313" key="11">
    <source>
        <dbReference type="EMBL" id="KAK6492508.1"/>
    </source>
</evidence>
<feature type="transmembrane region" description="Helical" evidence="8">
    <location>
        <begin position="403"/>
        <end position="421"/>
    </location>
</feature>
<feature type="transmembrane region" description="Helical" evidence="8">
    <location>
        <begin position="774"/>
        <end position="802"/>
    </location>
</feature>
<dbReference type="SUPFAM" id="SSF81324">
    <property type="entry name" value="Voltage-gated potassium channels"/>
    <property type="match status" value="3"/>
</dbReference>
<dbReference type="PANTHER" id="PTHR10037:SF62">
    <property type="entry name" value="SODIUM CHANNEL PROTEIN 60E"/>
    <property type="match status" value="1"/>
</dbReference>
<dbReference type="Gene3D" id="1.20.120.350">
    <property type="entry name" value="Voltage-gated potassium channels. Chain C"/>
    <property type="match status" value="2"/>
</dbReference>
<comment type="similarity">
    <text evidence="8">Belongs to the sodium channel (TC 1.A.1.10) family.</text>
</comment>
<feature type="transmembrane region" description="Helical" evidence="8">
    <location>
        <begin position="690"/>
        <end position="708"/>
    </location>
</feature>
<evidence type="ECO:0000256" key="5">
    <source>
        <dbReference type="ARBA" id="ARBA00022989"/>
    </source>
</evidence>
<keyword evidence="8" id="KW-0851">Voltage-gated channel</keyword>
<keyword evidence="3 8" id="KW-0812">Transmembrane</keyword>
<feature type="transmembrane region" description="Helical" evidence="8">
    <location>
        <begin position="336"/>
        <end position="354"/>
    </location>
</feature>
<dbReference type="InterPro" id="IPR001696">
    <property type="entry name" value="Na_channel_asu"/>
</dbReference>
<evidence type="ECO:0000256" key="1">
    <source>
        <dbReference type="ARBA" id="ARBA00004651"/>
    </source>
</evidence>
<evidence type="ECO:0000256" key="4">
    <source>
        <dbReference type="ARBA" id="ARBA00022737"/>
    </source>
</evidence>
<evidence type="ECO:0000256" key="7">
    <source>
        <dbReference type="ARBA" id="ARBA00023157"/>
    </source>
</evidence>
<feature type="transmembrane region" description="Helical" evidence="8">
    <location>
        <begin position="856"/>
        <end position="883"/>
    </location>
</feature>
<organism evidence="11 12">
    <name type="scientific">Huso huso</name>
    <name type="common">Beluga</name>
    <name type="synonym">Acipenser huso</name>
    <dbReference type="NCBI Taxonomy" id="61971"/>
    <lineage>
        <taxon>Eukaryota</taxon>
        <taxon>Metazoa</taxon>
        <taxon>Chordata</taxon>
        <taxon>Craniata</taxon>
        <taxon>Vertebrata</taxon>
        <taxon>Euteleostomi</taxon>
        <taxon>Actinopterygii</taxon>
        <taxon>Chondrostei</taxon>
        <taxon>Acipenseriformes</taxon>
        <taxon>Acipenseridae</taxon>
        <taxon>Huso</taxon>
    </lineage>
</organism>
<dbReference type="InterPro" id="IPR043203">
    <property type="entry name" value="VGCC_Ca_Na"/>
</dbReference>
<feature type="domain" description="Ion transport" evidence="10">
    <location>
        <begin position="20"/>
        <end position="220"/>
    </location>
</feature>
<dbReference type="InterPro" id="IPR005821">
    <property type="entry name" value="Ion_trans_dom"/>
</dbReference>
<keyword evidence="7" id="KW-1015">Disulfide bond</keyword>
<keyword evidence="2" id="KW-1003">Cell membrane</keyword>
<dbReference type="PRINTS" id="PR00170">
    <property type="entry name" value="NACHANNEL"/>
</dbReference>
<evidence type="ECO:0000256" key="6">
    <source>
        <dbReference type="ARBA" id="ARBA00023136"/>
    </source>
</evidence>
<evidence type="ECO:0000256" key="8">
    <source>
        <dbReference type="RuleBase" id="RU361132"/>
    </source>
</evidence>
<dbReference type="Pfam" id="PF00520">
    <property type="entry name" value="Ion_trans"/>
    <property type="match status" value="3"/>
</dbReference>
<evidence type="ECO:0000259" key="10">
    <source>
        <dbReference type="Pfam" id="PF00520"/>
    </source>
</evidence>
<comment type="caution">
    <text evidence="8">Lacks conserved residue(s) required for the propagation of feature annotation.</text>
</comment>
<feature type="transmembrane region" description="Helical" evidence="8">
    <location>
        <begin position="186"/>
        <end position="212"/>
    </location>
</feature>
<feature type="domain" description="Ion transport" evidence="10">
    <location>
        <begin position="655"/>
        <end position="893"/>
    </location>
</feature>
<dbReference type="InterPro" id="IPR044564">
    <property type="entry name" value="Na_chnl_inactivation_gate"/>
</dbReference>
<keyword evidence="12" id="KW-1185">Reference proteome</keyword>
<keyword evidence="4" id="KW-0677">Repeat</keyword>
<keyword evidence="8" id="KW-0406">Ion transport</keyword>
<keyword evidence="6 8" id="KW-0472">Membrane</keyword>
<dbReference type="CDD" id="cd13433">
    <property type="entry name" value="Na_channel_gate"/>
    <property type="match status" value="1"/>
</dbReference>
<feature type="region of interest" description="Disordered" evidence="9">
    <location>
        <begin position="265"/>
        <end position="290"/>
    </location>
</feature>
<evidence type="ECO:0000256" key="9">
    <source>
        <dbReference type="SAM" id="MobiDB-lite"/>
    </source>
</evidence>
<dbReference type="InterPro" id="IPR027359">
    <property type="entry name" value="Volt_channel_dom_sf"/>
</dbReference>
<feature type="transmembrane region" description="Helical" evidence="8">
    <location>
        <begin position="572"/>
        <end position="595"/>
    </location>
</feature>
<name>A0ABR1A5Z7_HUSHU</name>
<keyword evidence="8" id="KW-0407">Ion channel</keyword>
<evidence type="ECO:0000256" key="2">
    <source>
        <dbReference type="ARBA" id="ARBA00022475"/>
    </source>
</evidence>
<dbReference type="Proteomes" id="UP001369086">
    <property type="component" value="Unassembled WGS sequence"/>
</dbReference>
<comment type="function">
    <text evidence="8">Mediates the voltage-dependent sodium ion permeability of excitable membranes. Assuming opened or closed conformations in response to the voltage difference across the membrane, the protein forms a sodium-selective channel through which Na(+) ions may pass in accordance with their electrochemical gradient.</text>
</comment>
<gene>
    <name evidence="11" type="ORF">HHUSO_G1868</name>
</gene>
<protein>
    <recommendedName>
        <fullName evidence="8">Sodium channel protein</fullName>
    </recommendedName>
</protein>
<keyword evidence="8" id="KW-0894">Sodium channel</keyword>
<evidence type="ECO:0000256" key="3">
    <source>
        <dbReference type="ARBA" id="ARBA00022692"/>
    </source>
</evidence>
<accession>A0ABR1A5Z7</accession>
<keyword evidence="8" id="KW-0739">Sodium transport</keyword>
<feature type="transmembrane region" description="Helical" evidence="8">
    <location>
        <begin position="34"/>
        <end position="52"/>
    </location>
</feature>
<keyword evidence="8" id="KW-0813">Transport</keyword>
<feature type="transmembrane region" description="Helical" evidence="8">
    <location>
        <begin position="450"/>
        <end position="479"/>
    </location>
</feature>
<dbReference type="PANTHER" id="PTHR10037">
    <property type="entry name" value="VOLTAGE-GATED CATION CHANNEL CALCIUM AND SODIUM"/>
    <property type="match status" value="1"/>
</dbReference>